<name>A0A8S4G5J4_PLUXY</name>
<evidence type="ECO:0000313" key="2">
    <source>
        <dbReference type="Proteomes" id="UP000653454"/>
    </source>
</evidence>
<protein>
    <submittedName>
        <fullName evidence="1">(diamondback moth) hypothetical protein</fullName>
    </submittedName>
</protein>
<reference evidence="1" key="1">
    <citation type="submission" date="2020-11" db="EMBL/GenBank/DDBJ databases">
        <authorList>
            <person name="Whiteford S."/>
        </authorList>
    </citation>
    <scope>NUCLEOTIDE SEQUENCE</scope>
</reference>
<dbReference type="AlphaFoldDB" id="A0A8S4G5J4"/>
<proteinExistence type="predicted"/>
<dbReference type="EMBL" id="CAJHNJ030000075">
    <property type="protein sequence ID" value="CAG9134232.1"/>
    <property type="molecule type" value="Genomic_DNA"/>
</dbReference>
<evidence type="ECO:0000313" key="1">
    <source>
        <dbReference type="EMBL" id="CAG9134232.1"/>
    </source>
</evidence>
<keyword evidence="2" id="KW-1185">Reference proteome</keyword>
<comment type="caution">
    <text evidence="1">The sequence shown here is derived from an EMBL/GenBank/DDBJ whole genome shotgun (WGS) entry which is preliminary data.</text>
</comment>
<gene>
    <name evidence="1" type="ORF">PLXY2_LOCUS12534</name>
</gene>
<accession>A0A8S4G5J4</accession>
<organism evidence="1 2">
    <name type="scientific">Plutella xylostella</name>
    <name type="common">Diamondback moth</name>
    <name type="synonym">Plutella maculipennis</name>
    <dbReference type="NCBI Taxonomy" id="51655"/>
    <lineage>
        <taxon>Eukaryota</taxon>
        <taxon>Metazoa</taxon>
        <taxon>Ecdysozoa</taxon>
        <taxon>Arthropoda</taxon>
        <taxon>Hexapoda</taxon>
        <taxon>Insecta</taxon>
        <taxon>Pterygota</taxon>
        <taxon>Neoptera</taxon>
        <taxon>Endopterygota</taxon>
        <taxon>Lepidoptera</taxon>
        <taxon>Glossata</taxon>
        <taxon>Ditrysia</taxon>
        <taxon>Yponomeutoidea</taxon>
        <taxon>Plutellidae</taxon>
        <taxon>Plutella</taxon>
    </lineage>
</organism>
<dbReference type="Proteomes" id="UP000653454">
    <property type="component" value="Unassembled WGS sequence"/>
</dbReference>
<sequence length="99" mass="11638">MFAILKYMPHPDSHREDLGKSETLDCRNTQAVYDKCMLDKLQLPRPDFGYFCEARVHDTKRPKPLPEPKAVYPDATPALPEDYEKKPARFGSRFYWMTE</sequence>